<comment type="caution">
    <text evidence="4">The sequence shown here is derived from an EMBL/GenBank/DDBJ whole genome shotgun (WGS) entry which is preliminary data.</text>
</comment>
<dbReference type="AlphaFoldDB" id="A0AAD8WCT4"/>
<proteinExistence type="predicted"/>
<protein>
    <recommendedName>
        <fullName evidence="6">Retrotransposon gag domain-containing protein</fullName>
    </recommendedName>
</protein>
<reference evidence="4" key="1">
    <citation type="submission" date="2023-07" db="EMBL/GenBank/DDBJ databases">
        <title>A chromosome-level genome assembly of Lolium multiflorum.</title>
        <authorList>
            <person name="Chen Y."/>
            <person name="Copetti D."/>
            <person name="Kolliker R."/>
            <person name="Studer B."/>
        </authorList>
    </citation>
    <scope>NUCLEOTIDE SEQUENCE</scope>
    <source>
        <strain evidence="4">02402/16</strain>
        <tissue evidence="4">Leaf</tissue>
    </source>
</reference>
<dbReference type="InterPro" id="IPR004312">
    <property type="entry name" value="ATHILA_Orf1_C"/>
</dbReference>
<feature type="domain" description="Retrotransposon gag" evidence="3">
    <location>
        <begin position="217"/>
        <end position="310"/>
    </location>
</feature>
<feature type="region of interest" description="Disordered" evidence="1">
    <location>
        <begin position="83"/>
        <end position="105"/>
    </location>
</feature>
<evidence type="ECO:0008006" key="6">
    <source>
        <dbReference type="Google" id="ProtNLM"/>
    </source>
</evidence>
<dbReference type="Pfam" id="PF03078">
    <property type="entry name" value="ATHILA"/>
    <property type="match status" value="1"/>
</dbReference>
<keyword evidence="5" id="KW-1185">Reference proteome</keyword>
<dbReference type="Proteomes" id="UP001231189">
    <property type="component" value="Unassembled WGS sequence"/>
</dbReference>
<organism evidence="4 5">
    <name type="scientific">Lolium multiflorum</name>
    <name type="common">Italian ryegrass</name>
    <name type="synonym">Lolium perenne subsp. multiflorum</name>
    <dbReference type="NCBI Taxonomy" id="4521"/>
    <lineage>
        <taxon>Eukaryota</taxon>
        <taxon>Viridiplantae</taxon>
        <taxon>Streptophyta</taxon>
        <taxon>Embryophyta</taxon>
        <taxon>Tracheophyta</taxon>
        <taxon>Spermatophyta</taxon>
        <taxon>Magnoliopsida</taxon>
        <taxon>Liliopsida</taxon>
        <taxon>Poales</taxon>
        <taxon>Poaceae</taxon>
        <taxon>BOP clade</taxon>
        <taxon>Pooideae</taxon>
        <taxon>Poodae</taxon>
        <taxon>Poeae</taxon>
        <taxon>Poeae Chloroplast Group 2 (Poeae type)</taxon>
        <taxon>Loliodinae</taxon>
        <taxon>Loliinae</taxon>
        <taxon>Lolium</taxon>
    </lineage>
</organism>
<evidence type="ECO:0000259" key="3">
    <source>
        <dbReference type="Pfam" id="PF03732"/>
    </source>
</evidence>
<evidence type="ECO:0000256" key="1">
    <source>
        <dbReference type="SAM" id="MobiDB-lite"/>
    </source>
</evidence>
<dbReference type="InterPro" id="IPR005162">
    <property type="entry name" value="Retrotrans_gag_dom"/>
</dbReference>
<name>A0AAD8WCT4_LOLMU</name>
<evidence type="ECO:0000259" key="2">
    <source>
        <dbReference type="Pfam" id="PF03078"/>
    </source>
</evidence>
<accession>A0AAD8WCT4</accession>
<evidence type="ECO:0000313" key="5">
    <source>
        <dbReference type="Proteomes" id="UP001231189"/>
    </source>
</evidence>
<feature type="region of interest" description="Disordered" evidence="1">
    <location>
        <begin position="889"/>
        <end position="912"/>
    </location>
</feature>
<feature type="domain" description="Arabidopsis retrotransposon Orf1 C-terminal" evidence="2">
    <location>
        <begin position="593"/>
        <end position="751"/>
    </location>
</feature>
<evidence type="ECO:0000313" key="4">
    <source>
        <dbReference type="EMBL" id="KAK1649444.1"/>
    </source>
</evidence>
<feature type="region of interest" description="Disordered" evidence="1">
    <location>
        <begin position="1"/>
        <end position="57"/>
    </location>
</feature>
<dbReference type="PANTHER" id="PTHR33223:SF11">
    <property type="entry name" value="ELEMENT PROTEIN, PUTATIVE-RELATED"/>
    <property type="match status" value="1"/>
</dbReference>
<feature type="compositionally biased region" description="Polar residues" evidence="1">
    <location>
        <begin position="444"/>
        <end position="460"/>
    </location>
</feature>
<dbReference type="Pfam" id="PF03732">
    <property type="entry name" value="Retrotrans_gag"/>
    <property type="match status" value="1"/>
</dbReference>
<feature type="compositionally biased region" description="Acidic residues" evidence="1">
    <location>
        <begin position="461"/>
        <end position="474"/>
    </location>
</feature>
<feature type="region of interest" description="Disordered" evidence="1">
    <location>
        <begin position="374"/>
        <end position="498"/>
    </location>
</feature>
<feature type="compositionally biased region" description="Polar residues" evidence="1">
    <location>
        <begin position="13"/>
        <end position="27"/>
    </location>
</feature>
<sequence>MGKPRDTKIAILPSTTRKGTTLSTSAALDSPSVIDKLVSPPHASRAGTSAESENSHNIDNVSAVLDDSGSLGSFLDATIAKSRQIENTETPNAATPVNSPESVEYSSDDLDEDYVELDNDFIEKCKATTDARKIKKLLAEHAVRYKPSPDPKFATSPINIRDKDYDFSLDLSHIAIVEKTPFCGTEKESAVEHLTELSTLSGVFSDDVKMRTYFVAKIFPFSLKDDAKTWYNNLPPGSIKSPTDLRDIFFRKYFPASAQHAALQRIYNFDQEDGEKLPEAWARFCSLIRAQPDHDLEKHDLLDIFYSGLTIESRAYLDSCAGCVFRKRTPEDAEELLAKIGRNHDDWSTPEPTPTPIVKKRGMIKLNDEDMREAKKSLKEKGIKPEDVKNLPPIEDICETIPPSSMIEDPLYPEGHPKRIEQDSQPIKTSAPSKKKKKKHKNVVESSEPVNDPNSISISDAETESGNEHDEDNDKNDTPDKEEIEKEPEKHAKNKKYTKEDFITEKHGAVIDCNKGMVTFNVDNKEHTVYFPKRIDKKGKMKKFKFGELFKKATTSTGRPSRASTQIRRSYNEDVIAPSFAPEEDQGAPNASSFPCYEFLTNAGLMDDFFTLVNRAGLATYVGDERGQYYRLTKIFVESFKFHNTEYEPTVAFKIYDIPVTMKLEEFCFALGIAPVGTARRIDDNPRDLLELYRGITGDDCRTIQRGKIRNIQLPAIKYFAYYVGTSILGRENTSNISSYHLAFLNVALTGETPYHLGSLIARRLSSRGPIFGGTIALRILTHLDIPLDSNDVPLTPRKLDIAAMKSHHFVTTNSTIDNIVYKMLFADGNEKEIPLPQQGLFNIDRQSWSLTKEVVEEHMKIQEFHQQHDSENAEPSYDYTVTYPDVSSSTYMEPGRSSSYYEDTTSWGPWE</sequence>
<dbReference type="EMBL" id="JAUUTY010000004">
    <property type="protein sequence ID" value="KAK1649444.1"/>
    <property type="molecule type" value="Genomic_DNA"/>
</dbReference>
<feature type="compositionally biased region" description="Basic and acidic residues" evidence="1">
    <location>
        <begin position="475"/>
        <end position="498"/>
    </location>
</feature>
<gene>
    <name evidence="4" type="ORF">QYE76_067249</name>
</gene>
<feature type="compositionally biased region" description="Polar residues" evidence="1">
    <location>
        <begin position="46"/>
        <end position="57"/>
    </location>
</feature>
<dbReference type="PANTHER" id="PTHR33223">
    <property type="entry name" value="CCHC-TYPE DOMAIN-CONTAINING PROTEIN"/>
    <property type="match status" value="1"/>
</dbReference>
<feature type="compositionally biased region" description="Polar residues" evidence="1">
    <location>
        <begin position="85"/>
        <end position="105"/>
    </location>
</feature>
<feature type="compositionally biased region" description="Polar residues" evidence="1">
    <location>
        <begin position="423"/>
        <end position="432"/>
    </location>
</feature>
<feature type="compositionally biased region" description="Basic and acidic residues" evidence="1">
    <location>
        <begin position="374"/>
        <end position="389"/>
    </location>
</feature>